<feature type="region of interest" description="Disordered" evidence="1">
    <location>
        <begin position="16"/>
        <end position="54"/>
    </location>
</feature>
<name>A0A6A6FBA1_9PEZI</name>
<dbReference type="AlphaFoldDB" id="A0A6A6FBA1"/>
<gene>
    <name evidence="2" type="ORF">CERZMDRAFT_99242</name>
</gene>
<feature type="compositionally biased region" description="Basic and acidic residues" evidence="1">
    <location>
        <begin position="17"/>
        <end position="43"/>
    </location>
</feature>
<organism evidence="2 3">
    <name type="scientific">Cercospora zeae-maydis SCOH1-5</name>
    <dbReference type="NCBI Taxonomy" id="717836"/>
    <lineage>
        <taxon>Eukaryota</taxon>
        <taxon>Fungi</taxon>
        <taxon>Dikarya</taxon>
        <taxon>Ascomycota</taxon>
        <taxon>Pezizomycotina</taxon>
        <taxon>Dothideomycetes</taxon>
        <taxon>Dothideomycetidae</taxon>
        <taxon>Mycosphaerellales</taxon>
        <taxon>Mycosphaerellaceae</taxon>
        <taxon>Cercospora</taxon>
    </lineage>
</organism>
<dbReference type="Proteomes" id="UP000799539">
    <property type="component" value="Unassembled WGS sequence"/>
</dbReference>
<protein>
    <submittedName>
        <fullName evidence="2">Uncharacterized protein</fullName>
    </submittedName>
</protein>
<keyword evidence="3" id="KW-1185">Reference proteome</keyword>
<reference evidence="2" key="1">
    <citation type="journal article" date="2020" name="Stud. Mycol.">
        <title>101 Dothideomycetes genomes: a test case for predicting lifestyles and emergence of pathogens.</title>
        <authorList>
            <person name="Haridas S."/>
            <person name="Albert R."/>
            <person name="Binder M."/>
            <person name="Bloem J."/>
            <person name="Labutti K."/>
            <person name="Salamov A."/>
            <person name="Andreopoulos B."/>
            <person name="Baker S."/>
            <person name="Barry K."/>
            <person name="Bills G."/>
            <person name="Bluhm B."/>
            <person name="Cannon C."/>
            <person name="Castanera R."/>
            <person name="Culley D."/>
            <person name="Daum C."/>
            <person name="Ezra D."/>
            <person name="Gonzalez J."/>
            <person name="Henrissat B."/>
            <person name="Kuo A."/>
            <person name="Liang C."/>
            <person name="Lipzen A."/>
            <person name="Lutzoni F."/>
            <person name="Magnuson J."/>
            <person name="Mondo S."/>
            <person name="Nolan M."/>
            <person name="Ohm R."/>
            <person name="Pangilinan J."/>
            <person name="Park H.-J."/>
            <person name="Ramirez L."/>
            <person name="Alfaro M."/>
            <person name="Sun H."/>
            <person name="Tritt A."/>
            <person name="Yoshinaga Y."/>
            <person name="Zwiers L.-H."/>
            <person name="Turgeon B."/>
            <person name="Goodwin S."/>
            <person name="Spatafora J."/>
            <person name="Crous P."/>
            <person name="Grigoriev I."/>
        </authorList>
    </citation>
    <scope>NUCLEOTIDE SEQUENCE</scope>
    <source>
        <strain evidence="2">SCOH1-5</strain>
    </source>
</reference>
<evidence type="ECO:0000313" key="3">
    <source>
        <dbReference type="Proteomes" id="UP000799539"/>
    </source>
</evidence>
<accession>A0A6A6FBA1</accession>
<evidence type="ECO:0000313" key="2">
    <source>
        <dbReference type="EMBL" id="KAF2210625.1"/>
    </source>
</evidence>
<evidence type="ECO:0000256" key="1">
    <source>
        <dbReference type="SAM" id="MobiDB-lite"/>
    </source>
</evidence>
<dbReference type="EMBL" id="ML992680">
    <property type="protein sequence ID" value="KAF2210625.1"/>
    <property type="molecule type" value="Genomic_DNA"/>
</dbReference>
<sequence length="88" mass="9900">MTSKTKETMRSLVAQELEDKMRDVKIETTRGERSSRSFGEREQGPPGHEGMDTVRAGFENTKQDATSWVKRIEGARDTSQHALGLSVF</sequence>
<proteinExistence type="predicted"/>